<name>M1VFV7_CYAM1</name>
<dbReference type="PANTHER" id="PTHR32060">
    <property type="entry name" value="TAIL-SPECIFIC PROTEASE"/>
    <property type="match status" value="1"/>
</dbReference>
<evidence type="ECO:0000256" key="1">
    <source>
        <dbReference type="ARBA" id="ARBA00009179"/>
    </source>
</evidence>
<dbReference type="GO" id="GO:0008236">
    <property type="term" value="F:serine-type peptidase activity"/>
    <property type="evidence" value="ECO:0007669"/>
    <property type="project" value="UniProtKB-KW"/>
</dbReference>
<dbReference type="KEGG" id="cme:CYME_CMP297C"/>
<dbReference type="GO" id="GO:0006508">
    <property type="term" value="P:proteolysis"/>
    <property type="evidence" value="ECO:0007669"/>
    <property type="project" value="UniProtKB-KW"/>
</dbReference>
<dbReference type="Proteomes" id="UP000007014">
    <property type="component" value="Chromosome 16"/>
</dbReference>
<evidence type="ECO:0000256" key="3">
    <source>
        <dbReference type="ARBA" id="ARBA00022801"/>
    </source>
</evidence>
<dbReference type="Gene3D" id="2.30.42.10">
    <property type="match status" value="1"/>
</dbReference>
<dbReference type="SMART" id="SM00228">
    <property type="entry name" value="PDZ"/>
    <property type="match status" value="1"/>
</dbReference>
<accession>M1VFV7</accession>
<dbReference type="GeneID" id="16995884"/>
<keyword evidence="9" id="KW-1185">Reference proteome</keyword>
<sequence length="714" mass="79390">MGFAFSAKGEFFTPCEPQKTYVSGLSNQRCVQQRTPRFLFRRGGCCRSCRRCCNVQPLQRRLVSRLEEKRPTEEKSDAHGPNPLKSGSPLSFGTFLKSRFQEFRRFLAEPVRISVPKPLLIIVGVVGSIFVIAFVSYAPDWKTESKIREKVALFDFILTDIVHGYVDPVDTDQLFEAGVDGMLGSLDPYTQFEGNIAAREMQLKTSGRYGGVGLGIAQSILQPEETVVLNAFEGYAFDRGVRAGDVIVEVDGTPVRGMPLDKVTELLRGEPGTLVRVRLARETRAPDGSRRLFDVVLPRRLVTIHDVPLYGMIRSYDGVGYIRLQSFATNAGRELRAAIDNMVRTGRLKALVLDLRNNPGGLLDAAVETAEALVPKDSAIVSTKGRALGETVFMSDREPSLPADVRLVVLTNEQTASAAEIVAGAVQDLDRGVIVGTRTFGKGLVQNVEPLPYNTALKYTVGKYYTPSGRCIQSVNYKEGSALTAALPEAESGRPFLDPSGTLVPALPPANGAARYLSTKVPESERKTFRTLHGRIVRDGGGIEPDMESTVTKPSELELQLLEGGKFFFFANRYAAGISSLPEDFEVDDKLYKEFQRYVLEDASKWREHTRFEPGLKLFTSTFAEAGYKNAEKELEHLRETIVTELKQDFERHADAIRQRLEDAIRQRFEPESRRLSAALRYDKVLQDALRLLTEKQGEAYERLLQPAAETAQT</sequence>
<feature type="coiled-coil region" evidence="5">
    <location>
        <begin position="621"/>
        <end position="667"/>
    </location>
</feature>
<keyword evidence="4" id="KW-0720">Serine protease</keyword>
<dbReference type="CDD" id="cd06782">
    <property type="entry name" value="cpPDZ_CPP-like"/>
    <property type="match status" value="1"/>
</dbReference>
<comment type="similarity">
    <text evidence="1">Belongs to the peptidase S41A family.</text>
</comment>
<keyword evidence="2 8" id="KW-0645">Protease</keyword>
<evidence type="ECO:0000313" key="9">
    <source>
        <dbReference type="Proteomes" id="UP000007014"/>
    </source>
</evidence>
<evidence type="ECO:0000256" key="5">
    <source>
        <dbReference type="SAM" id="Coils"/>
    </source>
</evidence>
<keyword evidence="3" id="KW-0378">Hydrolase</keyword>
<dbReference type="RefSeq" id="XP_005537933.1">
    <property type="nucleotide sequence ID" value="XM_005537876.1"/>
</dbReference>
<organism evidence="8 9">
    <name type="scientific">Cyanidioschyzon merolae (strain NIES-3377 / 10D)</name>
    <name type="common">Unicellular red alga</name>
    <dbReference type="NCBI Taxonomy" id="280699"/>
    <lineage>
        <taxon>Eukaryota</taxon>
        <taxon>Rhodophyta</taxon>
        <taxon>Bangiophyceae</taxon>
        <taxon>Cyanidiales</taxon>
        <taxon>Cyanidiaceae</taxon>
        <taxon>Cyanidioschyzon</taxon>
    </lineage>
</organism>
<dbReference type="OMA" id="IQALDYW"/>
<protein>
    <submittedName>
        <fullName evidence="8">Probable carboxyl-terminal protease</fullName>
    </submittedName>
</protein>
<dbReference type="NCBIfam" id="TIGR00225">
    <property type="entry name" value="prc"/>
    <property type="match status" value="1"/>
</dbReference>
<evidence type="ECO:0000256" key="4">
    <source>
        <dbReference type="ARBA" id="ARBA00022825"/>
    </source>
</evidence>
<keyword evidence="5" id="KW-0175">Coiled coil</keyword>
<dbReference type="InterPro" id="IPR036034">
    <property type="entry name" value="PDZ_sf"/>
</dbReference>
<dbReference type="eggNOG" id="ENOG502RW0A">
    <property type="taxonomic scope" value="Eukaryota"/>
</dbReference>
<dbReference type="OrthoDB" id="43580at2759"/>
<dbReference type="Gene3D" id="3.90.226.10">
    <property type="entry name" value="2-enoyl-CoA Hydratase, Chain A, domain 1"/>
    <property type="match status" value="1"/>
</dbReference>
<dbReference type="Gramene" id="CMP297CT">
    <property type="protein sequence ID" value="CMP297CT"/>
    <property type="gene ID" value="CMP297C"/>
</dbReference>
<dbReference type="InterPro" id="IPR005151">
    <property type="entry name" value="Tail-specific_protease"/>
</dbReference>
<dbReference type="Pfam" id="PF17820">
    <property type="entry name" value="PDZ_6"/>
    <property type="match status" value="1"/>
</dbReference>
<evidence type="ECO:0000259" key="7">
    <source>
        <dbReference type="PROSITE" id="PS50106"/>
    </source>
</evidence>
<dbReference type="CDD" id="cd07560">
    <property type="entry name" value="Peptidase_S41_CPP"/>
    <property type="match status" value="1"/>
</dbReference>
<dbReference type="InterPro" id="IPR001478">
    <property type="entry name" value="PDZ"/>
</dbReference>
<dbReference type="Gene3D" id="3.30.750.44">
    <property type="match status" value="1"/>
</dbReference>
<feature type="compositionally biased region" description="Basic and acidic residues" evidence="6">
    <location>
        <begin position="66"/>
        <end position="78"/>
    </location>
</feature>
<dbReference type="InterPro" id="IPR004447">
    <property type="entry name" value="Peptidase_S41A"/>
</dbReference>
<evidence type="ECO:0000256" key="6">
    <source>
        <dbReference type="SAM" id="MobiDB-lite"/>
    </source>
</evidence>
<evidence type="ECO:0000313" key="8">
    <source>
        <dbReference type="EMBL" id="BAM81897.1"/>
    </source>
</evidence>
<dbReference type="Pfam" id="PF03572">
    <property type="entry name" value="Peptidase_S41"/>
    <property type="match status" value="1"/>
</dbReference>
<reference evidence="8 9" key="1">
    <citation type="journal article" date="2004" name="Nature">
        <title>Genome sequence of the ultrasmall unicellular red alga Cyanidioschyzon merolae 10D.</title>
        <authorList>
            <person name="Matsuzaki M."/>
            <person name="Misumi O."/>
            <person name="Shin-i T."/>
            <person name="Maruyama S."/>
            <person name="Takahara M."/>
            <person name="Miyagishima S."/>
            <person name="Mori T."/>
            <person name="Nishida K."/>
            <person name="Yagisawa F."/>
            <person name="Nishida K."/>
            <person name="Yoshida Y."/>
            <person name="Nishimura Y."/>
            <person name="Nakao S."/>
            <person name="Kobayashi T."/>
            <person name="Momoyama Y."/>
            <person name="Higashiyama T."/>
            <person name="Minoda A."/>
            <person name="Sano M."/>
            <person name="Nomoto H."/>
            <person name="Oishi K."/>
            <person name="Hayashi H."/>
            <person name="Ohta F."/>
            <person name="Nishizaka S."/>
            <person name="Haga S."/>
            <person name="Miura S."/>
            <person name="Morishita T."/>
            <person name="Kabeya Y."/>
            <person name="Terasawa K."/>
            <person name="Suzuki Y."/>
            <person name="Ishii Y."/>
            <person name="Asakawa S."/>
            <person name="Takano H."/>
            <person name="Ohta N."/>
            <person name="Kuroiwa H."/>
            <person name="Tanaka K."/>
            <person name="Shimizu N."/>
            <person name="Sugano S."/>
            <person name="Sato N."/>
            <person name="Nozaki H."/>
            <person name="Ogasawara N."/>
            <person name="Kohara Y."/>
            <person name="Kuroiwa T."/>
        </authorList>
    </citation>
    <scope>NUCLEOTIDE SEQUENCE [LARGE SCALE GENOMIC DNA]</scope>
    <source>
        <strain evidence="8 9">10D</strain>
    </source>
</reference>
<gene>
    <name evidence="8" type="ORF">CYME_CMP297C</name>
</gene>
<proteinExistence type="inferred from homology"/>
<reference evidence="8 9" key="2">
    <citation type="journal article" date="2007" name="BMC Biol.">
        <title>A 100%-complete sequence reveals unusually simple genomic features in the hot-spring red alga Cyanidioschyzon merolae.</title>
        <authorList>
            <person name="Nozaki H."/>
            <person name="Takano H."/>
            <person name="Misumi O."/>
            <person name="Terasawa K."/>
            <person name="Matsuzaki M."/>
            <person name="Maruyama S."/>
            <person name="Nishida K."/>
            <person name="Yagisawa F."/>
            <person name="Yoshida Y."/>
            <person name="Fujiwara T."/>
            <person name="Takio S."/>
            <person name="Tamura K."/>
            <person name="Chung S.J."/>
            <person name="Nakamura S."/>
            <person name="Kuroiwa H."/>
            <person name="Tanaka K."/>
            <person name="Sato N."/>
            <person name="Kuroiwa T."/>
        </authorList>
    </citation>
    <scope>NUCLEOTIDE SEQUENCE [LARGE SCALE GENOMIC DNA]</scope>
    <source>
        <strain evidence="8 9">10D</strain>
    </source>
</reference>
<dbReference type="EMBL" id="AP006498">
    <property type="protein sequence ID" value="BAM81897.1"/>
    <property type="molecule type" value="Genomic_DNA"/>
</dbReference>
<feature type="domain" description="PDZ" evidence="7">
    <location>
        <begin position="200"/>
        <end position="274"/>
    </location>
</feature>
<dbReference type="AlphaFoldDB" id="M1VFV7"/>
<dbReference type="SMART" id="SM00245">
    <property type="entry name" value="TSPc"/>
    <property type="match status" value="1"/>
</dbReference>
<dbReference type="PANTHER" id="PTHR32060:SF22">
    <property type="entry name" value="CARBOXYL-TERMINAL-PROCESSING PEPTIDASE 3, CHLOROPLASTIC"/>
    <property type="match status" value="1"/>
</dbReference>
<feature type="region of interest" description="Disordered" evidence="6">
    <location>
        <begin position="66"/>
        <end position="89"/>
    </location>
</feature>
<evidence type="ECO:0000256" key="2">
    <source>
        <dbReference type="ARBA" id="ARBA00022670"/>
    </source>
</evidence>
<dbReference type="SUPFAM" id="SSF52096">
    <property type="entry name" value="ClpP/crotonase"/>
    <property type="match status" value="1"/>
</dbReference>
<dbReference type="HOGENOM" id="CLU_017295_2_0_1"/>
<dbReference type="InterPro" id="IPR041489">
    <property type="entry name" value="PDZ_6"/>
</dbReference>
<dbReference type="SUPFAM" id="SSF50156">
    <property type="entry name" value="PDZ domain-like"/>
    <property type="match status" value="1"/>
</dbReference>
<dbReference type="GO" id="GO:0004175">
    <property type="term" value="F:endopeptidase activity"/>
    <property type="evidence" value="ECO:0007669"/>
    <property type="project" value="TreeGrafter"/>
</dbReference>
<dbReference type="PROSITE" id="PS50106">
    <property type="entry name" value="PDZ"/>
    <property type="match status" value="1"/>
</dbReference>
<dbReference type="STRING" id="280699.M1VFV7"/>
<dbReference type="InterPro" id="IPR029045">
    <property type="entry name" value="ClpP/crotonase-like_dom_sf"/>
</dbReference>